<dbReference type="EMBL" id="MT684598">
    <property type="protein sequence ID" value="QNN99169.1"/>
    <property type="molecule type" value="Genomic_DNA"/>
</dbReference>
<dbReference type="Proteomes" id="UP000516151">
    <property type="component" value="Segment"/>
</dbReference>
<dbReference type="RefSeq" id="YP_010651676.1">
    <property type="nucleotide sequence ID" value="NC_070783.1"/>
</dbReference>
<evidence type="ECO:0000313" key="1">
    <source>
        <dbReference type="EMBL" id="QNN99169.1"/>
    </source>
</evidence>
<gene>
    <name evidence="1" type="primary">66</name>
    <name evidence="1" type="ORF">SEA_FAUST_66</name>
</gene>
<name>A0A7G9UYR4_9CAUD</name>
<dbReference type="GeneID" id="77927361"/>
<proteinExistence type="predicted"/>
<sequence>MTKFSDFVAQTQEEEAPKGMPIDGAFGCQTCYEQCDDAEYFRVEKILKWTCSEGHISYVEDFVL</sequence>
<evidence type="ECO:0000313" key="2">
    <source>
        <dbReference type="Proteomes" id="UP000516151"/>
    </source>
</evidence>
<keyword evidence="2" id="KW-1185">Reference proteome</keyword>
<protein>
    <submittedName>
        <fullName evidence="1">Uncharacterized protein</fullName>
    </submittedName>
</protein>
<reference evidence="1 2" key="1">
    <citation type="submission" date="2020-06" db="EMBL/GenBank/DDBJ databases">
        <authorList>
            <person name="Arora M.N."/>
            <person name="Dalling M.T."/>
            <person name="Dawson S.P.M."/>
            <person name="Elia S.N."/>
            <person name="Burke B."/>
            <person name="Shaffer C.D."/>
            <person name="Weston-Hafer K.A."/>
            <person name="Garlena R.A."/>
            <person name="Russell D.A."/>
            <person name="Pope W.H."/>
            <person name="Jacobs-Sera D."/>
            <person name="Hatfull G.F."/>
        </authorList>
    </citation>
    <scope>NUCLEOTIDE SEQUENCE [LARGE SCALE GENOMIC DNA]</scope>
</reference>
<accession>A0A7G9UYR4</accession>
<organism evidence="1 2">
    <name type="scientific">Streptomyces phage Faust</name>
    <dbReference type="NCBI Taxonomy" id="2767565"/>
    <lineage>
        <taxon>Viruses</taxon>
        <taxon>Duplodnaviria</taxon>
        <taxon>Heunggongvirae</taxon>
        <taxon>Uroviricota</taxon>
        <taxon>Caudoviricetes</taxon>
        <taxon>Stanwilliamsviridae</taxon>
        <taxon>Loccivirinae</taxon>
        <taxon>Faustvirus</taxon>
        <taxon>Faustvirus faust</taxon>
    </lineage>
</organism>
<dbReference type="KEGG" id="vg:77927361"/>